<evidence type="ECO:0000259" key="2">
    <source>
        <dbReference type="Pfam" id="PF01205"/>
    </source>
</evidence>
<dbReference type="InterPro" id="IPR001498">
    <property type="entry name" value="Impact_N"/>
</dbReference>
<dbReference type="InParanoid" id="K1VA18"/>
<dbReference type="GO" id="GO:0005737">
    <property type="term" value="C:cytoplasm"/>
    <property type="evidence" value="ECO:0007669"/>
    <property type="project" value="TreeGrafter"/>
</dbReference>
<dbReference type="Gene3D" id="3.30.230.30">
    <property type="entry name" value="Impact, N-terminal domain"/>
    <property type="match status" value="1"/>
</dbReference>
<dbReference type="Proteomes" id="UP000006757">
    <property type="component" value="Unassembled WGS sequence"/>
</dbReference>
<dbReference type="GO" id="GO:0006446">
    <property type="term" value="P:regulation of translational initiation"/>
    <property type="evidence" value="ECO:0007669"/>
    <property type="project" value="TreeGrafter"/>
</dbReference>
<gene>
    <name evidence="3" type="ORF">A1Q2_04855</name>
</gene>
<dbReference type="Pfam" id="PF01205">
    <property type="entry name" value="Impact_N"/>
    <property type="match status" value="1"/>
</dbReference>
<dbReference type="EMBL" id="AMBO01000333">
    <property type="protein sequence ID" value="EKD00845.1"/>
    <property type="molecule type" value="Genomic_DNA"/>
</dbReference>
<dbReference type="STRING" id="1220162.K1VA18"/>
<dbReference type="eggNOG" id="KOG3299">
    <property type="taxonomic scope" value="Eukaryota"/>
</dbReference>
<evidence type="ECO:0000313" key="4">
    <source>
        <dbReference type="Proteomes" id="UP000006757"/>
    </source>
</evidence>
<organism evidence="3 4">
    <name type="scientific">Trichosporon asahii var. asahii (strain CBS 8904)</name>
    <name type="common">Yeast</name>
    <dbReference type="NCBI Taxonomy" id="1220162"/>
    <lineage>
        <taxon>Eukaryota</taxon>
        <taxon>Fungi</taxon>
        <taxon>Dikarya</taxon>
        <taxon>Basidiomycota</taxon>
        <taxon>Agaricomycotina</taxon>
        <taxon>Tremellomycetes</taxon>
        <taxon>Trichosporonales</taxon>
        <taxon>Trichosporonaceae</taxon>
        <taxon>Trichosporon</taxon>
    </lineage>
</organism>
<protein>
    <submittedName>
        <fullName evidence="3">Impactlike protein putative</fullName>
    </submittedName>
</protein>
<dbReference type="AlphaFoldDB" id="K1VA18"/>
<accession>K1VA18</accession>
<proteinExistence type="inferred from homology"/>
<dbReference type="PANTHER" id="PTHR16301">
    <property type="entry name" value="IMPACT-RELATED"/>
    <property type="match status" value="1"/>
</dbReference>
<dbReference type="InterPro" id="IPR023582">
    <property type="entry name" value="Impact"/>
</dbReference>
<comment type="caution">
    <text evidence="3">The sequence shown here is derived from an EMBL/GenBank/DDBJ whole genome shotgun (WGS) entry which is preliminary data.</text>
</comment>
<name>K1VA18_TRIAC</name>
<dbReference type="SUPFAM" id="SSF54211">
    <property type="entry name" value="Ribosomal protein S5 domain 2-like"/>
    <property type="match status" value="1"/>
</dbReference>
<keyword evidence="4" id="KW-1185">Reference proteome</keyword>
<feature type="domain" description="Impact N-terminal" evidence="2">
    <location>
        <begin position="45"/>
        <end position="153"/>
    </location>
</feature>
<reference evidence="3 4" key="1">
    <citation type="journal article" date="2012" name="Eukaryot. Cell">
        <title>Genome sequence of the Trichosporon asahii environmental strain CBS 8904.</title>
        <authorList>
            <person name="Yang R.Y."/>
            <person name="Li H.T."/>
            <person name="Zhu H."/>
            <person name="Zhou G.P."/>
            <person name="Wang M."/>
            <person name="Wang L."/>
        </authorList>
    </citation>
    <scope>NUCLEOTIDE SEQUENCE [LARGE SCALE GENOMIC DNA]</scope>
    <source>
        <strain evidence="3 4">CBS 8904</strain>
    </source>
</reference>
<dbReference type="PANTHER" id="PTHR16301:SF25">
    <property type="entry name" value="PROTEIN IMPACT"/>
    <property type="match status" value="1"/>
</dbReference>
<evidence type="ECO:0000256" key="1">
    <source>
        <dbReference type="ARBA" id="ARBA00007665"/>
    </source>
</evidence>
<comment type="similarity">
    <text evidence="1">Belongs to the IMPACT family.</text>
</comment>
<dbReference type="InterPro" id="IPR036956">
    <property type="entry name" value="Impact_N_sf"/>
</dbReference>
<dbReference type="HOGENOM" id="CLU_894838_0_0_1"/>
<evidence type="ECO:0000313" key="3">
    <source>
        <dbReference type="EMBL" id="EKD00845.1"/>
    </source>
</evidence>
<sequence length="311" mass="33222">MLSRQFTTSARLLKRAASSTLPARLAAVPSSSPPQVFGSDEISDRKSRFVGHAAKVKTLEEVRGFVEELLADKRNKRASHPAMLAWRLEDDSDFGKLTSGHDDDGESGAGRVLLSLLESTDARGAVAVTRWYGGTPLGPARFRHIGAAGREALLKAGIIKKLAGLRQPTAPRCGRPNRFGEMPGVALSRAHSIGHAHIGHARAWLAINTDIWAGAEHAIAFVGDEQQTQAVASLAPCGHVAERSFDGALALGVAPGSRPDLHRHGWRLLLATSSIISRTMWTVPPASTELDHAALRHSRTSNESNTVNASS</sequence>
<dbReference type="GO" id="GO:0140469">
    <property type="term" value="P:GCN2-mediated signaling"/>
    <property type="evidence" value="ECO:0007669"/>
    <property type="project" value="TreeGrafter"/>
</dbReference>
<dbReference type="OrthoDB" id="69641at2759"/>
<dbReference type="InterPro" id="IPR020568">
    <property type="entry name" value="Ribosomal_Su5_D2-typ_SF"/>
</dbReference>